<reference evidence="2" key="1">
    <citation type="journal article" date="2023" name="Nat. Plants">
        <title>Single-cell RNA sequencing provides a high-resolution roadmap for understanding the multicellular compartmentation of specialized metabolism.</title>
        <authorList>
            <person name="Sun S."/>
            <person name="Shen X."/>
            <person name="Li Y."/>
            <person name="Li Y."/>
            <person name="Wang S."/>
            <person name="Li R."/>
            <person name="Zhang H."/>
            <person name="Shen G."/>
            <person name="Guo B."/>
            <person name="Wei J."/>
            <person name="Xu J."/>
            <person name="St-Pierre B."/>
            <person name="Chen S."/>
            <person name="Sun C."/>
        </authorList>
    </citation>
    <scope>NUCLEOTIDE SEQUENCE [LARGE SCALE GENOMIC DNA]</scope>
</reference>
<organism evidence="1 2">
    <name type="scientific">Catharanthus roseus</name>
    <name type="common">Madagascar periwinkle</name>
    <name type="synonym">Vinca rosea</name>
    <dbReference type="NCBI Taxonomy" id="4058"/>
    <lineage>
        <taxon>Eukaryota</taxon>
        <taxon>Viridiplantae</taxon>
        <taxon>Streptophyta</taxon>
        <taxon>Embryophyta</taxon>
        <taxon>Tracheophyta</taxon>
        <taxon>Spermatophyta</taxon>
        <taxon>Magnoliopsida</taxon>
        <taxon>eudicotyledons</taxon>
        <taxon>Gunneridae</taxon>
        <taxon>Pentapetalae</taxon>
        <taxon>asterids</taxon>
        <taxon>lamiids</taxon>
        <taxon>Gentianales</taxon>
        <taxon>Apocynaceae</taxon>
        <taxon>Rauvolfioideae</taxon>
        <taxon>Vinceae</taxon>
        <taxon>Catharanthinae</taxon>
        <taxon>Catharanthus</taxon>
    </lineage>
</organism>
<dbReference type="EMBL" id="CM044705">
    <property type="protein sequence ID" value="KAI5664383.1"/>
    <property type="molecule type" value="Genomic_DNA"/>
</dbReference>
<keyword evidence="2" id="KW-1185">Reference proteome</keyword>
<comment type="caution">
    <text evidence="1">The sequence shown here is derived from an EMBL/GenBank/DDBJ whole genome shotgun (WGS) entry which is preliminary data.</text>
</comment>
<evidence type="ECO:0000313" key="1">
    <source>
        <dbReference type="EMBL" id="KAI5664383.1"/>
    </source>
</evidence>
<gene>
    <name evidence="1" type="ORF">M9H77_23706</name>
</gene>
<protein>
    <submittedName>
        <fullName evidence="1">Uncharacterized protein</fullName>
    </submittedName>
</protein>
<dbReference type="Proteomes" id="UP001060085">
    <property type="component" value="Linkage Group LG05"/>
</dbReference>
<name>A0ACC0AWW0_CATRO</name>
<sequence length="211" mass="23125">MVGIVQPDSSYSTHVYIAGDYDVSSSEPFMGRQSANLRFDGDTRLGEEPDRVRSLHIGGEEDERVDDDGDVDDDDGENAGDEEQPVPLALVAPASGSDGRLRHVKGKGLTGSRNKRPDKARDVPAPTQRKRMKGGPVDPELIPSHDEHVASSIWGGQILIFILTSICYFFDCGLLQCQSRYMVLTGWSLTDAEIVSLATRTGLMHLRSCMF</sequence>
<proteinExistence type="predicted"/>
<evidence type="ECO:0000313" key="2">
    <source>
        <dbReference type="Proteomes" id="UP001060085"/>
    </source>
</evidence>
<accession>A0ACC0AWW0</accession>